<evidence type="ECO:0000256" key="12">
    <source>
        <dbReference type="SAM" id="MobiDB-lite"/>
    </source>
</evidence>
<evidence type="ECO:0000256" key="8">
    <source>
        <dbReference type="ARBA" id="ARBA00023242"/>
    </source>
</evidence>
<keyword evidence="8" id="KW-0539">Nucleus</keyword>
<evidence type="ECO:0000259" key="13">
    <source>
        <dbReference type="SMART" id="SM00382"/>
    </source>
</evidence>
<protein>
    <recommendedName>
        <fullName evidence="10">26S proteasome regulatory subunit 6A</fullName>
    </recommendedName>
</protein>
<dbReference type="PROSITE" id="PS00674">
    <property type="entry name" value="AAA"/>
    <property type="match status" value="1"/>
</dbReference>
<feature type="compositionally biased region" description="Acidic residues" evidence="12">
    <location>
        <begin position="1"/>
        <end position="17"/>
    </location>
</feature>
<dbReference type="GO" id="GO:0045899">
    <property type="term" value="P:positive regulation of RNA polymerase II transcription preinitiation complex assembly"/>
    <property type="evidence" value="ECO:0007669"/>
    <property type="project" value="EnsemblFungi"/>
</dbReference>
<gene>
    <name evidence="14" type="ORF">KUCA_T00005570001</name>
</gene>
<dbReference type="STRING" id="1382522.W6MUV8"/>
<keyword evidence="7" id="KW-0647">Proteasome</keyword>
<dbReference type="GO" id="GO:0070682">
    <property type="term" value="P:proteasome regulatory particle assembly"/>
    <property type="evidence" value="ECO:0007669"/>
    <property type="project" value="EnsemblFungi"/>
</dbReference>
<dbReference type="GO" id="GO:0008540">
    <property type="term" value="C:proteasome regulatory particle, base subcomplex"/>
    <property type="evidence" value="ECO:0007669"/>
    <property type="project" value="EnsemblFungi"/>
</dbReference>
<keyword evidence="5 11" id="KW-0547">Nucleotide-binding</keyword>
<dbReference type="SUPFAM" id="SSF52540">
    <property type="entry name" value="P-loop containing nucleoside triphosphate hydrolases"/>
    <property type="match status" value="1"/>
</dbReference>
<dbReference type="GO" id="GO:0005634">
    <property type="term" value="C:nucleus"/>
    <property type="evidence" value="ECO:0007669"/>
    <property type="project" value="UniProtKB-SubCell"/>
</dbReference>
<dbReference type="InterPro" id="IPR041569">
    <property type="entry name" value="AAA_lid_3"/>
</dbReference>
<dbReference type="Gene3D" id="2.40.50.140">
    <property type="entry name" value="Nucleic acid-binding proteins"/>
    <property type="match status" value="1"/>
</dbReference>
<dbReference type="AlphaFoldDB" id="W6MUV8"/>
<dbReference type="FunFam" id="2.40.50.140:FF:000076">
    <property type="entry name" value="26S protease regulatory subunit 6A"/>
    <property type="match status" value="1"/>
</dbReference>
<comment type="function">
    <text evidence="9">The 26S proteasome is involved in the ATP-dependent degradation of ubiquitinated proteins. The regulatory (or ATPase) complex confers ATP dependency and substrate specificity to the 26S complex.</text>
</comment>
<sequence length="426" mass="47173">MATLEELENTDEPEIDTEILGSSTTDITNRSKLLDNEIKLFRSELLRLQHEKTVMLEKIKDNKDKIENNKQLPYLVGNVVELLDMEAEEDATEEGANVDLDSTRVGKSAVVKTSTRQTVFLPLIGLVDPAELKPGDLIGVNKDSYLILDTLPAEYDSRVKAMEVEEKPAETYSDIGGLDKQVEELVEAVVLPMQQAEKFKNLGIKAPKGALMYGPPGTGKTLLARACAAQSNATFLKLAAPQLVQMFIGDGAKLVRDAFALAKEKAPTIIFIDELDAIGTKRFDSDKSGDREVQRTMLELLNQLDGFDSDDRVKVLAATNRVDVLDPALLRSGRLDRKIEFPLPTEEARAQILQIHARKMTVDDKVNWEELARSTDEFNGAQLKAVTVEAGMIGLRNGQNMIKHEDFVEAIGEVQARKTKSVSFYA</sequence>
<reference evidence="14" key="2">
    <citation type="submission" date="2014-02" db="EMBL/GenBank/DDBJ databases">
        <title>Complete DNA sequence of /Kuraishia capsulata/ illustrates novel genomic features among budding yeasts (/Saccharomycotina/).</title>
        <authorList>
            <person name="Morales L."/>
            <person name="Noel B."/>
            <person name="Porcel B."/>
            <person name="Marcet-Houben M."/>
            <person name="Hullo M-F."/>
            <person name="Sacerdot C."/>
            <person name="Tekaia F."/>
            <person name="Leh-Louis V."/>
            <person name="Despons L."/>
            <person name="Khanna V."/>
            <person name="Aury J-M."/>
            <person name="Barbe V."/>
            <person name="Couloux A."/>
            <person name="Labadie K."/>
            <person name="Pelletier E."/>
            <person name="Souciet J-L."/>
            <person name="Boekhout T."/>
            <person name="Gabaldon T."/>
            <person name="Wincker P."/>
            <person name="Dujon B."/>
        </authorList>
    </citation>
    <scope>NUCLEOTIDE SEQUENCE</scope>
    <source>
        <strain evidence="14">CBS 1993</strain>
    </source>
</reference>
<dbReference type="GO" id="GO:0005737">
    <property type="term" value="C:cytoplasm"/>
    <property type="evidence" value="ECO:0007669"/>
    <property type="project" value="UniProtKB-SubCell"/>
</dbReference>
<evidence type="ECO:0000256" key="2">
    <source>
        <dbReference type="ARBA" id="ARBA00004496"/>
    </source>
</evidence>
<evidence type="ECO:0000256" key="9">
    <source>
        <dbReference type="ARBA" id="ARBA00024661"/>
    </source>
</evidence>
<dbReference type="FunFam" id="1.10.8.60:FF:000009">
    <property type="entry name" value="26S protease regulatory subunit 6A"/>
    <property type="match status" value="1"/>
</dbReference>
<dbReference type="OrthoDB" id="9443236at2759"/>
<keyword evidence="6 11" id="KW-0067">ATP-binding</keyword>
<comment type="similarity">
    <text evidence="3 11">Belongs to the AAA ATPase family.</text>
</comment>
<evidence type="ECO:0000256" key="11">
    <source>
        <dbReference type="RuleBase" id="RU003651"/>
    </source>
</evidence>
<evidence type="ECO:0000313" key="15">
    <source>
        <dbReference type="Proteomes" id="UP000019384"/>
    </source>
</evidence>
<evidence type="ECO:0000256" key="5">
    <source>
        <dbReference type="ARBA" id="ARBA00022741"/>
    </source>
</evidence>
<proteinExistence type="inferred from homology"/>
<dbReference type="Gene3D" id="1.10.8.60">
    <property type="match status" value="1"/>
</dbReference>
<dbReference type="InterPro" id="IPR027417">
    <property type="entry name" value="P-loop_NTPase"/>
</dbReference>
<keyword evidence="4" id="KW-0963">Cytoplasm</keyword>
<dbReference type="FunFam" id="3.40.50.300:FF:000037">
    <property type="entry name" value="26S protease regulatory subunit 6A"/>
    <property type="match status" value="1"/>
</dbReference>
<reference evidence="14" key="1">
    <citation type="submission" date="2013-12" db="EMBL/GenBank/DDBJ databases">
        <authorList>
            <person name="Genoscope - CEA"/>
        </authorList>
    </citation>
    <scope>NUCLEOTIDE SEQUENCE</scope>
    <source>
        <strain evidence="14">CBS 1993</strain>
    </source>
</reference>
<dbReference type="Pfam" id="PF17862">
    <property type="entry name" value="AAA_lid_3"/>
    <property type="match status" value="1"/>
</dbReference>
<feature type="region of interest" description="Disordered" evidence="12">
    <location>
        <begin position="1"/>
        <end position="22"/>
    </location>
</feature>
<dbReference type="InterPro" id="IPR032501">
    <property type="entry name" value="Prot_ATP_ID_OB_2nd"/>
</dbReference>
<dbReference type="InterPro" id="IPR012340">
    <property type="entry name" value="NA-bd_OB-fold"/>
</dbReference>
<evidence type="ECO:0000256" key="4">
    <source>
        <dbReference type="ARBA" id="ARBA00022490"/>
    </source>
</evidence>
<evidence type="ECO:0000256" key="10">
    <source>
        <dbReference type="ARBA" id="ARBA00069320"/>
    </source>
</evidence>
<evidence type="ECO:0000313" key="14">
    <source>
        <dbReference type="EMBL" id="CDK29577.1"/>
    </source>
</evidence>
<dbReference type="RefSeq" id="XP_022461561.1">
    <property type="nucleotide sequence ID" value="XM_022606074.1"/>
</dbReference>
<keyword evidence="15" id="KW-1185">Reference proteome</keyword>
<evidence type="ECO:0000256" key="3">
    <source>
        <dbReference type="ARBA" id="ARBA00006914"/>
    </source>
</evidence>
<evidence type="ECO:0000256" key="6">
    <source>
        <dbReference type="ARBA" id="ARBA00022840"/>
    </source>
</evidence>
<dbReference type="EMBL" id="HG793131">
    <property type="protein sequence ID" value="CDK29577.1"/>
    <property type="molecule type" value="Genomic_DNA"/>
</dbReference>
<dbReference type="GO" id="GO:0016887">
    <property type="term" value="F:ATP hydrolysis activity"/>
    <property type="evidence" value="ECO:0007669"/>
    <property type="project" value="InterPro"/>
</dbReference>
<dbReference type="SMART" id="SM00382">
    <property type="entry name" value="AAA"/>
    <property type="match status" value="1"/>
</dbReference>
<organism evidence="14 15">
    <name type="scientific">Kuraishia capsulata CBS 1993</name>
    <dbReference type="NCBI Taxonomy" id="1382522"/>
    <lineage>
        <taxon>Eukaryota</taxon>
        <taxon>Fungi</taxon>
        <taxon>Dikarya</taxon>
        <taxon>Ascomycota</taxon>
        <taxon>Saccharomycotina</taxon>
        <taxon>Pichiomycetes</taxon>
        <taxon>Pichiales</taxon>
        <taxon>Pichiaceae</taxon>
        <taxon>Kuraishia</taxon>
    </lineage>
</organism>
<feature type="domain" description="AAA+ ATPase" evidence="13">
    <location>
        <begin position="206"/>
        <end position="345"/>
    </location>
</feature>
<dbReference type="InterPro" id="IPR003960">
    <property type="entry name" value="ATPase_AAA_CS"/>
</dbReference>
<dbReference type="GO" id="GO:0043161">
    <property type="term" value="P:proteasome-mediated ubiquitin-dependent protein catabolic process"/>
    <property type="evidence" value="ECO:0007669"/>
    <property type="project" value="EnsemblFungi"/>
</dbReference>
<dbReference type="GeneID" id="34522949"/>
<name>W6MUV8_9ASCO</name>
<dbReference type="Proteomes" id="UP000019384">
    <property type="component" value="Unassembled WGS sequence"/>
</dbReference>
<evidence type="ECO:0000256" key="7">
    <source>
        <dbReference type="ARBA" id="ARBA00022942"/>
    </source>
</evidence>
<evidence type="ECO:0000256" key="1">
    <source>
        <dbReference type="ARBA" id="ARBA00004123"/>
    </source>
</evidence>
<dbReference type="GO" id="GO:0005524">
    <property type="term" value="F:ATP binding"/>
    <property type="evidence" value="ECO:0007669"/>
    <property type="project" value="UniProtKB-KW"/>
</dbReference>
<dbReference type="Pfam" id="PF00004">
    <property type="entry name" value="AAA"/>
    <property type="match status" value="1"/>
</dbReference>
<accession>W6MUV8</accession>
<dbReference type="InterPro" id="IPR003959">
    <property type="entry name" value="ATPase_AAA_core"/>
</dbReference>
<dbReference type="InterPro" id="IPR003593">
    <property type="entry name" value="AAA+_ATPase"/>
</dbReference>
<comment type="subcellular location">
    <subcellularLocation>
        <location evidence="2">Cytoplasm</location>
    </subcellularLocation>
    <subcellularLocation>
        <location evidence="1">Nucleus</location>
    </subcellularLocation>
</comment>
<dbReference type="HOGENOM" id="CLU_000688_2_4_1"/>
<dbReference type="PANTHER" id="PTHR23073">
    <property type="entry name" value="26S PROTEASOME REGULATORY SUBUNIT"/>
    <property type="match status" value="1"/>
</dbReference>
<dbReference type="Pfam" id="PF16450">
    <property type="entry name" value="Prot_ATP_ID_OB_C"/>
    <property type="match status" value="1"/>
</dbReference>
<dbReference type="Gene3D" id="3.40.50.300">
    <property type="entry name" value="P-loop containing nucleotide triphosphate hydrolases"/>
    <property type="match status" value="1"/>
</dbReference>
<dbReference type="InterPro" id="IPR050221">
    <property type="entry name" value="26S_Proteasome_ATPase"/>
</dbReference>